<feature type="transmembrane region" description="Helical" evidence="1">
    <location>
        <begin position="159"/>
        <end position="177"/>
    </location>
</feature>
<keyword evidence="1" id="KW-0812">Transmembrane</keyword>
<name>A0A6M3K022_9ZZZZ</name>
<proteinExistence type="predicted"/>
<evidence type="ECO:0008006" key="3">
    <source>
        <dbReference type="Google" id="ProtNLM"/>
    </source>
</evidence>
<dbReference type="EMBL" id="MT142175">
    <property type="protein sequence ID" value="QJA75620.1"/>
    <property type="molecule type" value="Genomic_DNA"/>
</dbReference>
<protein>
    <recommendedName>
        <fullName evidence="3">Holin</fullName>
    </recommendedName>
</protein>
<keyword evidence="1" id="KW-0472">Membrane</keyword>
<evidence type="ECO:0000256" key="1">
    <source>
        <dbReference type="SAM" id="Phobius"/>
    </source>
</evidence>
<keyword evidence="1" id="KW-1133">Transmembrane helix</keyword>
<reference evidence="2" key="1">
    <citation type="submission" date="2020-03" db="EMBL/GenBank/DDBJ databases">
        <title>The deep terrestrial virosphere.</title>
        <authorList>
            <person name="Holmfeldt K."/>
            <person name="Nilsson E."/>
            <person name="Simone D."/>
            <person name="Lopez-Fernandez M."/>
            <person name="Wu X."/>
            <person name="de Brujin I."/>
            <person name="Lundin D."/>
            <person name="Andersson A."/>
            <person name="Bertilsson S."/>
            <person name="Dopson M."/>
        </authorList>
    </citation>
    <scope>NUCLEOTIDE SEQUENCE</scope>
    <source>
        <strain evidence="2">MM415A01741</strain>
    </source>
</reference>
<sequence length="202" mass="22758">MLPLALIMSGLSVLPKIPEMWETVASIFGKEAPKSVKQAGELVNTIVSGIKSGEVPQEKQFELQIAMLQHEERIEEEKTKRQDMELKELQHQRDTHVALWANEQQSSSIKVQETRPTILRQMWGFVMFYGVFAPLLAIDAMFLLPISQATLIIGILKEFGFWLLGTFTTAFVGYTTARSLDKRNPELKNGNGIVAKTLNKIV</sequence>
<organism evidence="2">
    <name type="scientific">viral metagenome</name>
    <dbReference type="NCBI Taxonomy" id="1070528"/>
    <lineage>
        <taxon>unclassified sequences</taxon>
        <taxon>metagenomes</taxon>
        <taxon>organismal metagenomes</taxon>
    </lineage>
</organism>
<gene>
    <name evidence="2" type="ORF">MM415A01741_0004</name>
</gene>
<dbReference type="AlphaFoldDB" id="A0A6M3K022"/>
<evidence type="ECO:0000313" key="2">
    <source>
        <dbReference type="EMBL" id="QJA75620.1"/>
    </source>
</evidence>
<feature type="transmembrane region" description="Helical" evidence="1">
    <location>
        <begin position="125"/>
        <end position="147"/>
    </location>
</feature>
<accession>A0A6M3K022</accession>